<name>A0A1W0A6U7_9STRA</name>
<feature type="compositionally biased region" description="Polar residues" evidence="3">
    <location>
        <begin position="236"/>
        <end position="247"/>
    </location>
</feature>
<evidence type="ECO:0000313" key="6">
    <source>
        <dbReference type="Proteomes" id="UP000243217"/>
    </source>
</evidence>
<dbReference type="GO" id="GO:0035591">
    <property type="term" value="F:signaling adaptor activity"/>
    <property type="evidence" value="ECO:0007669"/>
    <property type="project" value="TreeGrafter"/>
</dbReference>
<feature type="region of interest" description="Disordered" evidence="3">
    <location>
        <begin position="212"/>
        <end position="247"/>
    </location>
</feature>
<dbReference type="GO" id="GO:0035859">
    <property type="term" value="C:Seh1-associated complex"/>
    <property type="evidence" value="ECO:0007669"/>
    <property type="project" value="TreeGrafter"/>
</dbReference>
<dbReference type="PANTHER" id="PTHR46170">
    <property type="entry name" value="GATOR COMPLEX PROTEIN WDR59"/>
    <property type="match status" value="1"/>
</dbReference>
<dbReference type="AlphaFoldDB" id="A0A1W0A6U7"/>
<dbReference type="GO" id="GO:0034198">
    <property type="term" value="P:cellular response to amino acid starvation"/>
    <property type="evidence" value="ECO:0007669"/>
    <property type="project" value="TreeGrafter"/>
</dbReference>
<evidence type="ECO:0000256" key="3">
    <source>
        <dbReference type="SAM" id="MobiDB-lite"/>
    </source>
</evidence>
<keyword evidence="6" id="KW-1185">Reference proteome</keyword>
<protein>
    <recommendedName>
        <fullName evidence="4">WDR59/RTC1-like RING zinc finger domain-containing protein</fullName>
    </recommendedName>
</protein>
<dbReference type="PANTHER" id="PTHR46170:SF1">
    <property type="entry name" value="GATOR COMPLEX PROTEIN WDR59"/>
    <property type="match status" value="1"/>
</dbReference>
<dbReference type="GO" id="GO:1904263">
    <property type="term" value="P:positive regulation of TORC1 signaling"/>
    <property type="evidence" value="ECO:0007669"/>
    <property type="project" value="TreeGrafter"/>
</dbReference>
<feature type="compositionally biased region" description="Polar residues" evidence="3">
    <location>
        <begin position="212"/>
        <end position="226"/>
    </location>
</feature>
<keyword evidence="1" id="KW-0853">WD repeat</keyword>
<dbReference type="GO" id="GO:0005774">
    <property type="term" value="C:vacuolar membrane"/>
    <property type="evidence" value="ECO:0007669"/>
    <property type="project" value="TreeGrafter"/>
</dbReference>
<dbReference type="Proteomes" id="UP000243217">
    <property type="component" value="Unassembled WGS sequence"/>
</dbReference>
<evidence type="ECO:0000313" key="5">
    <source>
        <dbReference type="EMBL" id="OQS05938.1"/>
    </source>
</evidence>
<organism evidence="5 6">
    <name type="scientific">Thraustotheca clavata</name>
    <dbReference type="NCBI Taxonomy" id="74557"/>
    <lineage>
        <taxon>Eukaryota</taxon>
        <taxon>Sar</taxon>
        <taxon>Stramenopiles</taxon>
        <taxon>Oomycota</taxon>
        <taxon>Saprolegniomycetes</taxon>
        <taxon>Saprolegniales</taxon>
        <taxon>Achlyaceae</taxon>
        <taxon>Thraustotheca</taxon>
    </lineage>
</organism>
<keyword evidence="2" id="KW-0677">Repeat</keyword>
<dbReference type="InterPro" id="IPR049566">
    <property type="entry name" value="WDR59_RTC1-like_RING_Znf"/>
</dbReference>
<evidence type="ECO:0000256" key="2">
    <source>
        <dbReference type="ARBA" id="ARBA00022737"/>
    </source>
</evidence>
<sequence length="431" mass="47527">MTSNGKSTQLPRSYVGTVKFSDGIVGLNGIAPKENDNTWQSDAINNMIANEDNTQDNNPSFQSTDAATQSSMIMPDYNATLSVKIMLFDCSGFCGEFGLPLIKCADQAAQAAIAGHMELSQMWSMLAISSQNDEPPETLMAPWSAHPFGASLVQHVLELYERAGDVSMLAAIVCALDDEEETELVTPEPIPLIRPRTMSDPFEFDQKPIRKATSTGSQLQNLQSIASPRVDRPHTRTSSTDMPLIRTNTLPRSPVLSVTNYSFIDEEGEVPPPRLPAPTRGKYPYVVLLSSKPKDRERYDEYKHAYADVLYHYGALKTRCEMLKHLTTTPPPHEGLTLALHCHTCGHPTSELYCAQCKDFSIKCSVCELVVRGESMFCINCGHGGHRAHLAQWFETENACPTGCGCWCNQPTIPATPMPITPTSMMRANSY</sequence>
<dbReference type="EMBL" id="JNBS01000402">
    <property type="protein sequence ID" value="OQS05938.1"/>
    <property type="molecule type" value="Genomic_DNA"/>
</dbReference>
<accession>A0A1W0A6U7</accession>
<dbReference type="InterPro" id="IPR049567">
    <property type="entry name" value="WDR59-like"/>
</dbReference>
<evidence type="ECO:0000259" key="4">
    <source>
        <dbReference type="Pfam" id="PF17120"/>
    </source>
</evidence>
<feature type="domain" description="WDR59/RTC1-like RING zinc finger" evidence="4">
    <location>
        <begin position="363"/>
        <end position="410"/>
    </location>
</feature>
<evidence type="ECO:0000256" key="1">
    <source>
        <dbReference type="ARBA" id="ARBA00022574"/>
    </source>
</evidence>
<gene>
    <name evidence="5" type="ORF">THRCLA_01981</name>
</gene>
<reference evidence="5 6" key="1">
    <citation type="journal article" date="2014" name="Genome Biol. Evol.">
        <title>The secreted proteins of Achlya hypogyna and Thraustotheca clavata identify the ancestral oomycete secretome and reveal gene acquisitions by horizontal gene transfer.</title>
        <authorList>
            <person name="Misner I."/>
            <person name="Blouin N."/>
            <person name="Leonard G."/>
            <person name="Richards T.A."/>
            <person name="Lane C.E."/>
        </authorList>
    </citation>
    <scope>NUCLEOTIDE SEQUENCE [LARGE SCALE GENOMIC DNA]</scope>
    <source>
        <strain evidence="5 6">ATCC 34112</strain>
    </source>
</reference>
<dbReference type="OrthoDB" id="311712at2759"/>
<comment type="caution">
    <text evidence="5">The sequence shown here is derived from an EMBL/GenBank/DDBJ whole genome shotgun (WGS) entry which is preliminary data.</text>
</comment>
<dbReference type="STRING" id="74557.A0A1W0A6U7"/>
<proteinExistence type="predicted"/>
<dbReference type="Pfam" id="PF17120">
    <property type="entry name" value="zf-RING_16"/>
    <property type="match status" value="1"/>
</dbReference>